<dbReference type="InterPro" id="IPR001647">
    <property type="entry name" value="HTH_TetR"/>
</dbReference>
<dbReference type="RefSeq" id="WP_006338248.1">
    <property type="nucleotide sequence ID" value="NZ_BAHC01000213.1"/>
</dbReference>
<dbReference type="PANTHER" id="PTHR30055:SF153">
    <property type="entry name" value="HTH-TYPE TRANSCRIPTIONAL REPRESSOR RV3405C"/>
    <property type="match status" value="1"/>
</dbReference>
<feature type="domain" description="HTH tetR-type" evidence="3">
    <location>
        <begin position="15"/>
        <end position="74"/>
    </location>
</feature>
<dbReference type="OrthoDB" id="3212503at2"/>
<organism evidence="4 5">
    <name type="scientific">Gordonia rhizosphera NBRC 16068</name>
    <dbReference type="NCBI Taxonomy" id="1108045"/>
    <lineage>
        <taxon>Bacteria</taxon>
        <taxon>Bacillati</taxon>
        <taxon>Actinomycetota</taxon>
        <taxon>Actinomycetes</taxon>
        <taxon>Mycobacteriales</taxon>
        <taxon>Gordoniaceae</taxon>
        <taxon>Gordonia</taxon>
    </lineage>
</organism>
<sequence>MRTHGWGGNVPVDDEEAVRRILDATREAIDRQGPSVSLADVARALGVTRQTIYRYFRGTDELLSATAHDATDDFLDRVMQRLRGISEPDRATVEAVLAVLDELGNDRYVGLLLAEERLSLPAVGDVTSEMAHRLAGTMVERLDVDWAGRGFSEADLDDVIDIVLRTVQSLVLDPGTPRRSEEELRRFVDRWMGAAVRSMSSGSVSAARR</sequence>
<keyword evidence="1 2" id="KW-0238">DNA-binding</keyword>
<dbReference type="PROSITE" id="PS50977">
    <property type="entry name" value="HTH_TETR_2"/>
    <property type="match status" value="1"/>
</dbReference>
<reference evidence="4 5" key="1">
    <citation type="submission" date="2012-08" db="EMBL/GenBank/DDBJ databases">
        <title>Whole genome shotgun sequence of Gordonia rhizosphera NBRC 16068.</title>
        <authorList>
            <person name="Takarada H."/>
            <person name="Isaki S."/>
            <person name="Hosoyama A."/>
            <person name="Tsuchikane K."/>
            <person name="Katsumata H."/>
            <person name="Baba S."/>
            <person name="Ohji S."/>
            <person name="Yamazaki S."/>
            <person name="Fujita N."/>
        </authorList>
    </citation>
    <scope>NUCLEOTIDE SEQUENCE [LARGE SCALE GENOMIC DNA]</scope>
    <source>
        <strain evidence="4 5">NBRC 16068</strain>
    </source>
</reference>
<dbReference type="EMBL" id="BAHC01000213">
    <property type="protein sequence ID" value="GAB93253.1"/>
    <property type="molecule type" value="Genomic_DNA"/>
</dbReference>
<proteinExistence type="predicted"/>
<comment type="caution">
    <text evidence="4">The sequence shown here is derived from an EMBL/GenBank/DDBJ whole genome shotgun (WGS) entry which is preliminary data.</text>
</comment>
<dbReference type="GO" id="GO:0000976">
    <property type="term" value="F:transcription cis-regulatory region binding"/>
    <property type="evidence" value="ECO:0007669"/>
    <property type="project" value="TreeGrafter"/>
</dbReference>
<dbReference type="InterPro" id="IPR050109">
    <property type="entry name" value="HTH-type_TetR-like_transc_reg"/>
</dbReference>
<dbReference type="Gene3D" id="1.10.357.10">
    <property type="entry name" value="Tetracycline Repressor, domain 2"/>
    <property type="match status" value="1"/>
</dbReference>
<gene>
    <name evidence="4" type="ORF">GORHZ_213_00280</name>
</gene>
<dbReference type="Proteomes" id="UP000008363">
    <property type="component" value="Unassembled WGS sequence"/>
</dbReference>
<keyword evidence="5" id="KW-1185">Reference proteome</keyword>
<evidence type="ECO:0000256" key="1">
    <source>
        <dbReference type="ARBA" id="ARBA00023125"/>
    </source>
</evidence>
<dbReference type="Pfam" id="PF00440">
    <property type="entry name" value="TetR_N"/>
    <property type="match status" value="1"/>
</dbReference>
<dbReference type="PRINTS" id="PR00455">
    <property type="entry name" value="HTHTETR"/>
</dbReference>
<feature type="DNA-binding region" description="H-T-H motif" evidence="2">
    <location>
        <begin position="37"/>
        <end position="56"/>
    </location>
</feature>
<dbReference type="eggNOG" id="COG1309">
    <property type="taxonomic scope" value="Bacteria"/>
</dbReference>
<evidence type="ECO:0000313" key="4">
    <source>
        <dbReference type="EMBL" id="GAB93253.1"/>
    </source>
</evidence>
<evidence type="ECO:0000313" key="5">
    <source>
        <dbReference type="Proteomes" id="UP000008363"/>
    </source>
</evidence>
<dbReference type="AlphaFoldDB" id="K6VAL7"/>
<dbReference type="GO" id="GO:0003700">
    <property type="term" value="F:DNA-binding transcription factor activity"/>
    <property type="evidence" value="ECO:0007669"/>
    <property type="project" value="TreeGrafter"/>
</dbReference>
<dbReference type="STRING" id="1108045.GORHZ_213_00280"/>
<name>K6VAL7_9ACTN</name>
<protein>
    <submittedName>
        <fullName evidence="4">Putative TetR family transcriptional regulator</fullName>
    </submittedName>
</protein>
<dbReference type="InterPro" id="IPR009057">
    <property type="entry name" value="Homeodomain-like_sf"/>
</dbReference>
<dbReference type="PANTHER" id="PTHR30055">
    <property type="entry name" value="HTH-TYPE TRANSCRIPTIONAL REGULATOR RUTR"/>
    <property type="match status" value="1"/>
</dbReference>
<dbReference type="SUPFAM" id="SSF46689">
    <property type="entry name" value="Homeodomain-like"/>
    <property type="match status" value="1"/>
</dbReference>
<evidence type="ECO:0000256" key="2">
    <source>
        <dbReference type="PROSITE-ProRule" id="PRU00335"/>
    </source>
</evidence>
<accession>K6VAL7</accession>
<evidence type="ECO:0000259" key="3">
    <source>
        <dbReference type="PROSITE" id="PS50977"/>
    </source>
</evidence>